<dbReference type="SUPFAM" id="SSF51735">
    <property type="entry name" value="NAD(P)-binding Rossmann-fold domains"/>
    <property type="match status" value="1"/>
</dbReference>
<gene>
    <name evidence="2" type="ordered locus">SCATT_00500</name>
</gene>
<organism evidence="2 3">
    <name type="scientific">Streptantibioticus cattleyicolor (strain ATCC 35852 / DSM 46488 / JCM 4925 / NBRC 14057 / NRRL 8057)</name>
    <name type="common">Streptomyces cattleya</name>
    <dbReference type="NCBI Taxonomy" id="1003195"/>
    <lineage>
        <taxon>Bacteria</taxon>
        <taxon>Bacillati</taxon>
        <taxon>Actinomycetota</taxon>
        <taxon>Actinomycetes</taxon>
        <taxon>Kitasatosporales</taxon>
        <taxon>Streptomycetaceae</taxon>
        <taxon>Streptantibioticus</taxon>
    </lineage>
</organism>
<protein>
    <submittedName>
        <fullName evidence="2">Alcohol dehydrogenase zinc-binding domain protein</fullName>
    </submittedName>
</protein>
<dbReference type="GO" id="GO:0016491">
    <property type="term" value="F:oxidoreductase activity"/>
    <property type="evidence" value="ECO:0007669"/>
    <property type="project" value="InterPro"/>
</dbReference>
<proteinExistence type="predicted"/>
<dbReference type="AlphaFoldDB" id="F8K1V2"/>
<evidence type="ECO:0000313" key="3">
    <source>
        <dbReference type="Proteomes" id="UP000007842"/>
    </source>
</evidence>
<dbReference type="InterPro" id="IPR020843">
    <property type="entry name" value="ER"/>
</dbReference>
<dbReference type="HOGENOM" id="CLU_026673_3_1_11"/>
<sequence>MKAFVPGPDGGVVLAEVAEPVQRPGEALVKVAAYSVNRGEHLQLAGRLGRPGGDWRPGKDVAGLVVQAAPDGSGPPIGRRVVGHPPAGGWAEYVTVPTDALAELPEEVGWAQAAALPLAGLTALRLLRTVGHPAGLRLLLTGASGGVGHYLTELAAAAGASVTAVTRTEERGAELVAAGAAAVVRDVADAEGPFDVVLESTGGRALPAALARLAPHGRLIWFGQASGEPVTLDFFDFFAGPVGASVSHFSYAADDRPYGPDLRTLARLTAEGRLRPRIGRLADWHDTATVLTDLGARRIRGKAVLTVG</sequence>
<dbReference type="Pfam" id="PF08240">
    <property type="entry name" value="ADH_N"/>
    <property type="match status" value="1"/>
</dbReference>
<dbReference type="STRING" id="1003195.SCATT_00500"/>
<dbReference type="InterPro" id="IPR052585">
    <property type="entry name" value="Lipid_raft_assoc_Zn_ADH"/>
</dbReference>
<dbReference type="SMART" id="SM00829">
    <property type="entry name" value="PKS_ER"/>
    <property type="match status" value="1"/>
</dbReference>
<dbReference type="KEGG" id="scy:SCATT_00500"/>
<dbReference type="InterPro" id="IPR013154">
    <property type="entry name" value="ADH-like_N"/>
</dbReference>
<dbReference type="Gene3D" id="3.40.50.720">
    <property type="entry name" value="NAD(P)-binding Rossmann-like Domain"/>
    <property type="match status" value="1"/>
</dbReference>
<dbReference type="OrthoDB" id="3813297at2"/>
<dbReference type="InterPro" id="IPR036291">
    <property type="entry name" value="NAD(P)-bd_dom_sf"/>
</dbReference>
<name>F8K1V2_STREN</name>
<dbReference type="Proteomes" id="UP000007842">
    <property type="component" value="Chromosome"/>
</dbReference>
<dbReference type="PANTHER" id="PTHR43482:SF1">
    <property type="entry name" value="PROTEIN AST1-RELATED"/>
    <property type="match status" value="1"/>
</dbReference>
<dbReference type="InterPro" id="IPR011032">
    <property type="entry name" value="GroES-like_sf"/>
</dbReference>
<dbReference type="InterPro" id="IPR013149">
    <property type="entry name" value="ADH-like_C"/>
</dbReference>
<dbReference type="eggNOG" id="COG0604">
    <property type="taxonomic scope" value="Bacteria"/>
</dbReference>
<dbReference type="Pfam" id="PF00107">
    <property type="entry name" value="ADH_zinc_N"/>
    <property type="match status" value="1"/>
</dbReference>
<evidence type="ECO:0000313" key="2">
    <source>
        <dbReference type="EMBL" id="AEW92421.1"/>
    </source>
</evidence>
<feature type="domain" description="Enoyl reductase (ER)" evidence="1">
    <location>
        <begin position="7"/>
        <end position="305"/>
    </location>
</feature>
<accession>F8K1V2</accession>
<dbReference type="RefSeq" id="WP_014140826.1">
    <property type="nucleotide sequence ID" value="NC_016111.1"/>
</dbReference>
<dbReference type="EMBL" id="CP003219">
    <property type="protein sequence ID" value="AEW92421.1"/>
    <property type="molecule type" value="Genomic_DNA"/>
</dbReference>
<dbReference type="PANTHER" id="PTHR43482">
    <property type="entry name" value="PROTEIN AST1-RELATED"/>
    <property type="match status" value="1"/>
</dbReference>
<dbReference type="SUPFAM" id="SSF50129">
    <property type="entry name" value="GroES-like"/>
    <property type="match status" value="1"/>
</dbReference>
<accession>G8WYN1</accession>
<dbReference type="PATRIC" id="fig|1003195.11.peg.1705"/>
<keyword evidence="3" id="KW-1185">Reference proteome</keyword>
<dbReference type="Gene3D" id="3.90.180.10">
    <property type="entry name" value="Medium-chain alcohol dehydrogenases, catalytic domain"/>
    <property type="match status" value="1"/>
</dbReference>
<dbReference type="SMR" id="F8K1V2"/>
<dbReference type="KEGG" id="sct:SCAT_0049"/>
<reference evidence="3" key="1">
    <citation type="submission" date="2011-12" db="EMBL/GenBank/DDBJ databases">
        <title>Complete genome sequence of Streptomyces cattleya strain DSM 46488.</title>
        <authorList>
            <person name="Ou H.-Y."/>
            <person name="Li P."/>
            <person name="Zhao C."/>
            <person name="O'Hagan D."/>
            <person name="Deng Z."/>
        </authorList>
    </citation>
    <scope>NUCLEOTIDE SEQUENCE [LARGE SCALE GENOMIC DNA]</scope>
    <source>
        <strain evidence="3">ATCC 35852 / DSM 46488 / JCM 4925 / NBRC 14057 / NRRL 8057</strain>
    </source>
</reference>
<evidence type="ECO:0000259" key="1">
    <source>
        <dbReference type="SMART" id="SM00829"/>
    </source>
</evidence>